<organism evidence="1 2">
    <name type="scientific">Prevotella histicola F0411</name>
    <dbReference type="NCBI Taxonomy" id="857291"/>
    <lineage>
        <taxon>Bacteria</taxon>
        <taxon>Pseudomonadati</taxon>
        <taxon>Bacteroidota</taxon>
        <taxon>Bacteroidia</taxon>
        <taxon>Bacteroidales</taxon>
        <taxon>Prevotellaceae</taxon>
        <taxon>Prevotella</taxon>
    </lineage>
</organism>
<dbReference type="Proteomes" id="UP000004597">
    <property type="component" value="Unassembled WGS sequence"/>
</dbReference>
<reference evidence="1 2" key="1">
    <citation type="submission" date="2011-10" db="EMBL/GenBank/DDBJ databases">
        <title>The Genome Sequence of Prevotella histicola F0411.</title>
        <authorList>
            <consortium name="The Broad Institute Genome Sequencing Platform"/>
            <person name="Earl A."/>
            <person name="Ward D."/>
            <person name="Feldgarden M."/>
            <person name="Gevers D."/>
            <person name="Izard J."/>
            <person name="Ganesan A."/>
            <person name="Blanton J.M."/>
            <person name="Baranova O.V."/>
            <person name="Tanner A.C."/>
            <person name="Mathney J.M.J."/>
            <person name="Dewhirst F.E."/>
            <person name="Young S.K."/>
            <person name="Zeng Q."/>
            <person name="Gargeya S."/>
            <person name="Fitzgerald M."/>
            <person name="Haas B."/>
            <person name="Abouelleil A."/>
            <person name="Alvarado L."/>
            <person name="Arachchi H.M."/>
            <person name="Berlin A."/>
            <person name="Brown A."/>
            <person name="Chapman S.B."/>
            <person name="Chen Z."/>
            <person name="Dunbar C."/>
            <person name="Freedman E."/>
            <person name="Gearin G."/>
            <person name="Gellesch M."/>
            <person name="Goldberg J."/>
            <person name="Griggs A."/>
            <person name="Gujja S."/>
            <person name="Heiman D."/>
            <person name="Howarth C."/>
            <person name="Larson L."/>
            <person name="Lui A."/>
            <person name="MacDonald P.J.P."/>
            <person name="Montmayeur A."/>
            <person name="Murphy C."/>
            <person name="Neiman D."/>
            <person name="Pearson M."/>
            <person name="Priest M."/>
            <person name="Roberts A."/>
            <person name="Saif S."/>
            <person name="Shea T."/>
            <person name="Shenoy N."/>
            <person name="Sisk P."/>
            <person name="Stolte C."/>
            <person name="Sykes S."/>
            <person name="Wortman J."/>
            <person name="Nusbaum C."/>
            <person name="Birren B."/>
        </authorList>
    </citation>
    <scope>NUCLEOTIDE SEQUENCE [LARGE SCALE GENOMIC DNA]</scope>
    <source>
        <strain evidence="1 2">F0411</strain>
    </source>
</reference>
<comment type="caution">
    <text evidence="1">The sequence shown here is derived from an EMBL/GenBank/DDBJ whole genome shotgun (WGS) entry which is preliminary data.</text>
</comment>
<dbReference type="EMBL" id="AFXP01000002">
    <property type="protein sequence ID" value="EHG17345.1"/>
    <property type="molecule type" value="Genomic_DNA"/>
</dbReference>
<dbReference type="HOGENOM" id="CLU_2900418_0_0_10"/>
<sequence length="62" mass="7312">MLQKGVFYMSKGHLLPCKRASFRMQKGIFHFTIVNTFYKSWVCFVKRYMMSLDRVTLIGAAK</sequence>
<keyword evidence="2" id="KW-1185">Reference proteome</keyword>
<name>G6ADH8_9BACT</name>
<dbReference type="STRING" id="857291.HMPREF9138_00121"/>
<evidence type="ECO:0000313" key="1">
    <source>
        <dbReference type="EMBL" id="EHG17345.1"/>
    </source>
</evidence>
<accession>G6ADH8</accession>
<proteinExistence type="predicted"/>
<dbReference type="AlphaFoldDB" id="G6ADH8"/>
<gene>
    <name evidence="1" type="ORF">HMPREF9138_00121</name>
</gene>
<evidence type="ECO:0000313" key="2">
    <source>
        <dbReference type="Proteomes" id="UP000004597"/>
    </source>
</evidence>
<protein>
    <submittedName>
        <fullName evidence="1">Uncharacterized protein</fullName>
    </submittedName>
</protein>